<name>A0A7T8KLU9_CALRO</name>
<organism evidence="1 2">
    <name type="scientific">Caligus rogercresseyi</name>
    <name type="common">Sea louse</name>
    <dbReference type="NCBI Taxonomy" id="217165"/>
    <lineage>
        <taxon>Eukaryota</taxon>
        <taxon>Metazoa</taxon>
        <taxon>Ecdysozoa</taxon>
        <taxon>Arthropoda</taxon>
        <taxon>Crustacea</taxon>
        <taxon>Multicrustacea</taxon>
        <taxon>Hexanauplia</taxon>
        <taxon>Copepoda</taxon>
        <taxon>Siphonostomatoida</taxon>
        <taxon>Caligidae</taxon>
        <taxon>Caligus</taxon>
    </lineage>
</organism>
<accession>A0A7T8KLU9</accession>
<evidence type="ECO:0000313" key="1">
    <source>
        <dbReference type="EMBL" id="QQP58180.1"/>
    </source>
</evidence>
<feature type="non-terminal residue" evidence="1">
    <location>
        <position position="118"/>
    </location>
</feature>
<proteinExistence type="predicted"/>
<dbReference type="OrthoDB" id="410104at2759"/>
<dbReference type="Proteomes" id="UP000595437">
    <property type="component" value="Chromosome 2"/>
</dbReference>
<dbReference type="PANTHER" id="PTHR19446">
    <property type="entry name" value="REVERSE TRANSCRIPTASES"/>
    <property type="match status" value="1"/>
</dbReference>
<protein>
    <submittedName>
        <fullName evidence="1">NELlike 1 (Silurana)</fullName>
    </submittedName>
</protein>
<reference evidence="2" key="1">
    <citation type="submission" date="2021-01" db="EMBL/GenBank/DDBJ databases">
        <title>Caligus Genome Assembly.</title>
        <authorList>
            <person name="Gallardo-Escarate C."/>
        </authorList>
    </citation>
    <scope>NUCLEOTIDE SEQUENCE [LARGE SCALE GENOMIC DNA]</scope>
</reference>
<keyword evidence="2" id="KW-1185">Reference proteome</keyword>
<dbReference type="AlphaFoldDB" id="A0A7T8KLU9"/>
<dbReference type="EMBL" id="CP045891">
    <property type="protein sequence ID" value="QQP58180.1"/>
    <property type="molecule type" value="Genomic_DNA"/>
</dbReference>
<gene>
    <name evidence="1" type="ORF">FKW44_003413</name>
</gene>
<sequence length="118" mass="12893">MFIKSSGPDGIGGNIFTKCLEEIVPYLVELGKSMEIRGKLPKSITKGRITLLPKKGSATDVNNWRPITVLNESYRILSGVLSGQIEPQLNAKLGKEQKGFLKGRQIGDILRNIGTAIK</sequence>
<evidence type="ECO:0000313" key="2">
    <source>
        <dbReference type="Proteomes" id="UP000595437"/>
    </source>
</evidence>